<keyword evidence="1" id="KW-0472">Membrane</keyword>
<feature type="transmembrane region" description="Helical" evidence="1">
    <location>
        <begin position="156"/>
        <end position="174"/>
    </location>
</feature>
<evidence type="ECO:0008006" key="4">
    <source>
        <dbReference type="Google" id="ProtNLM"/>
    </source>
</evidence>
<dbReference type="Pfam" id="PF04307">
    <property type="entry name" value="YdjM"/>
    <property type="match status" value="1"/>
</dbReference>
<dbReference type="Proteomes" id="UP000032233">
    <property type="component" value="Unassembled WGS sequence"/>
</dbReference>
<keyword evidence="3" id="KW-1185">Reference proteome</keyword>
<proteinExistence type="predicted"/>
<keyword evidence="1" id="KW-1133">Transmembrane helix</keyword>
<protein>
    <recommendedName>
        <fullName evidence="4">Metal-dependent hydrolase</fullName>
    </recommendedName>
</protein>
<evidence type="ECO:0000256" key="1">
    <source>
        <dbReference type="SAM" id="Phobius"/>
    </source>
</evidence>
<keyword evidence="1" id="KW-0812">Transmembrane</keyword>
<feature type="transmembrane region" description="Helical" evidence="1">
    <location>
        <begin position="63"/>
        <end position="79"/>
    </location>
</feature>
<name>A0A0D2JZX6_9BACT</name>
<organism evidence="2 3">
    <name type="scientific">Dethiosulfatarculus sandiegensis</name>
    <dbReference type="NCBI Taxonomy" id="1429043"/>
    <lineage>
        <taxon>Bacteria</taxon>
        <taxon>Pseudomonadati</taxon>
        <taxon>Thermodesulfobacteriota</taxon>
        <taxon>Desulfarculia</taxon>
        <taxon>Desulfarculales</taxon>
        <taxon>Desulfarculaceae</taxon>
        <taxon>Dethiosulfatarculus</taxon>
    </lineage>
</organism>
<dbReference type="AlphaFoldDB" id="A0A0D2JZX6"/>
<feature type="transmembrane region" description="Helical" evidence="1">
    <location>
        <begin position="183"/>
        <end position="204"/>
    </location>
</feature>
<feature type="transmembrane region" description="Helical" evidence="1">
    <location>
        <begin position="86"/>
        <end position="107"/>
    </location>
</feature>
<evidence type="ECO:0000313" key="2">
    <source>
        <dbReference type="EMBL" id="KIX15050.1"/>
    </source>
</evidence>
<sequence>MSSVLGHSLTGLAVYELVKEKAGLPKGVGGAGLAVLLSVASDLDVFAGFIAPEMIQHRGPTHSLLFGLGLSLTFAFIVSKRCFSRFLKATAGLTLVCFSHLALDYLMGRGIGLPLFWPWSDKGYLGPAAIVPTAYYSSSWRGLLGLVHHSPTQTGMLWELILFGPLYPAAWLAGRKIDQKVKFLVLTLLLGVSLAGFVAFWTGYSLAF</sequence>
<accession>A0A0D2JZX6</accession>
<dbReference type="InterPro" id="IPR007404">
    <property type="entry name" value="YdjM-like"/>
</dbReference>
<dbReference type="RefSeq" id="WP_052514890.1">
    <property type="nucleotide sequence ID" value="NZ_AZAC01000005.1"/>
</dbReference>
<dbReference type="FunCoup" id="A0A0D2JZX6">
    <property type="interactions" value="14"/>
</dbReference>
<dbReference type="EMBL" id="AZAC01000005">
    <property type="protein sequence ID" value="KIX15050.1"/>
    <property type="molecule type" value="Genomic_DNA"/>
</dbReference>
<dbReference type="InParanoid" id="A0A0D2JZX6"/>
<gene>
    <name evidence="2" type="ORF">X474_05890</name>
</gene>
<evidence type="ECO:0000313" key="3">
    <source>
        <dbReference type="Proteomes" id="UP000032233"/>
    </source>
</evidence>
<reference evidence="2 3" key="1">
    <citation type="submission" date="2013-11" db="EMBL/GenBank/DDBJ databases">
        <title>Metagenomic analysis of a methanogenic consortium involved in long chain n-alkane degradation.</title>
        <authorList>
            <person name="Davidova I.A."/>
            <person name="Callaghan A.V."/>
            <person name="Wawrik B."/>
            <person name="Pruitt S."/>
            <person name="Marks C."/>
            <person name="Duncan K.E."/>
            <person name="Suflita J.M."/>
        </authorList>
    </citation>
    <scope>NUCLEOTIDE SEQUENCE [LARGE SCALE GENOMIC DNA]</scope>
    <source>
        <strain evidence="2 3">SPR</strain>
    </source>
</reference>
<comment type="caution">
    <text evidence="2">The sequence shown here is derived from an EMBL/GenBank/DDBJ whole genome shotgun (WGS) entry which is preliminary data.</text>
</comment>